<keyword evidence="8" id="KW-0732">Signal</keyword>
<feature type="chain" id="PRO_5005733249" description="Metalloendopeptidase" evidence="8">
    <location>
        <begin position="21"/>
        <end position="466"/>
    </location>
</feature>
<protein>
    <recommendedName>
        <fullName evidence="8">Metalloendopeptidase</fullName>
        <ecNumber evidence="8">3.4.24.-</ecNumber>
    </recommendedName>
</protein>
<evidence type="ECO:0000256" key="2">
    <source>
        <dbReference type="ARBA" id="ARBA00022723"/>
    </source>
</evidence>
<evidence type="ECO:0000256" key="6">
    <source>
        <dbReference type="ARBA" id="ARBA00023157"/>
    </source>
</evidence>
<dbReference type="EC" id="3.4.24.-" evidence="8"/>
<comment type="cofactor">
    <cofactor evidence="8">
        <name>Zn(2+)</name>
        <dbReference type="ChEBI" id="CHEBI:29105"/>
    </cofactor>
    <text evidence="8">Binds 1 zinc ion per subunit.</text>
</comment>
<dbReference type="GO" id="GO:0004222">
    <property type="term" value="F:metalloendopeptidase activity"/>
    <property type="evidence" value="ECO:0007669"/>
    <property type="project" value="UniProtKB-UniRule"/>
</dbReference>
<evidence type="ECO:0000256" key="4">
    <source>
        <dbReference type="ARBA" id="ARBA00022833"/>
    </source>
</evidence>
<dbReference type="SMART" id="SM00235">
    <property type="entry name" value="ZnMc"/>
    <property type="match status" value="1"/>
</dbReference>
<reference evidence="12" key="1">
    <citation type="submission" date="2017-02" db="UniProtKB">
        <authorList>
            <consortium name="WormBaseParasite"/>
        </authorList>
    </citation>
    <scope>IDENTIFICATION</scope>
</reference>
<evidence type="ECO:0000313" key="12">
    <source>
        <dbReference type="WBParaSite" id="PTRK_0000578100.1"/>
    </source>
</evidence>
<evidence type="ECO:0000256" key="3">
    <source>
        <dbReference type="ARBA" id="ARBA00022801"/>
    </source>
</evidence>
<keyword evidence="11" id="KW-1185">Reference proteome</keyword>
<dbReference type="InterPro" id="IPR024079">
    <property type="entry name" value="MetalloPept_cat_dom_sf"/>
</dbReference>
<organism evidence="11 12">
    <name type="scientific">Parastrongyloides trichosuri</name>
    <name type="common">Possum-specific nematode worm</name>
    <dbReference type="NCBI Taxonomy" id="131310"/>
    <lineage>
        <taxon>Eukaryota</taxon>
        <taxon>Metazoa</taxon>
        <taxon>Ecdysozoa</taxon>
        <taxon>Nematoda</taxon>
        <taxon>Chromadorea</taxon>
        <taxon>Rhabditida</taxon>
        <taxon>Tylenchina</taxon>
        <taxon>Panagrolaimomorpha</taxon>
        <taxon>Strongyloidoidea</taxon>
        <taxon>Strongyloididae</taxon>
        <taxon>Parastrongyloides</taxon>
    </lineage>
</organism>
<keyword evidence="5 8" id="KW-0482">Metalloprotease</keyword>
<dbReference type="WBParaSite" id="PTRK_0000578100.1">
    <property type="protein sequence ID" value="PTRK_0000578100.1"/>
    <property type="gene ID" value="PTRK_0000578100"/>
</dbReference>
<dbReference type="PROSITE" id="PS51864">
    <property type="entry name" value="ASTACIN"/>
    <property type="match status" value="1"/>
</dbReference>
<dbReference type="PRINTS" id="PR00480">
    <property type="entry name" value="ASTACIN"/>
</dbReference>
<dbReference type="GO" id="GO:0006508">
    <property type="term" value="P:proteolysis"/>
    <property type="evidence" value="ECO:0007669"/>
    <property type="project" value="UniProtKB-KW"/>
</dbReference>
<dbReference type="AlphaFoldDB" id="A0A0N4ZDX5"/>
<evidence type="ECO:0000256" key="5">
    <source>
        <dbReference type="ARBA" id="ARBA00023049"/>
    </source>
</evidence>
<evidence type="ECO:0000256" key="1">
    <source>
        <dbReference type="ARBA" id="ARBA00022670"/>
    </source>
</evidence>
<feature type="domain" description="Peptidase M12A" evidence="10">
    <location>
        <begin position="38"/>
        <end position="236"/>
    </location>
</feature>
<feature type="compositionally biased region" description="Basic residues" evidence="9">
    <location>
        <begin position="412"/>
        <end position="437"/>
    </location>
</feature>
<dbReference type="SUPFAM" id="SSF55486">
    <property type="entry name" value="Metalloproteases ('zincins'), catalytic domain"/>
    <property type="match status" value="1"/>
</dbReference>
<keyword evidence="2 8" id="KW-0479">Metal-binding</keyword>
<dbReference type="InterPro" id="IPR006026">
    <property type="entry name" value="Peptidase_Metallo"/>
</dbReference>
<proteinExistence type="predicted"/>
<sequence length="466" mass="53880">MLIKNFIIFILLLIYNSVKQRTSKNVEKKESRKLSISKGISVKGDLKWESPIHYHIATPSHKEMIEKVIKYLELKTCLTFRKHAFPFDNRNGLFYTLREKNNHAELGKIKNNEPQRIKLTSLCYSRFGCVMKYTLLSLGLTPPILRSDRNQYVKVNLKNVDKKNQSYFDNSGKEKHLILYDLPYDYTSIVHPGEYYCSKNGKKTIEGKQKYYDQMIGQEEYPSFQDIQTINKFYCSKNCTNKENYCQNGGYLNPNNCTSCICPTGFVGYNCAELIKQNQSCLVQERDHFITGSGGRILGGNFTCIFHFKTHKDFRIKLIINYLDMKSAGPCSERNGVQIRYKKDKSKTGIVLCNKKYINVTHPLKLMSEDNSLLLFIHFTQPRDYLQYTIETISKEIVTTKKPKTTKGITTTKRKTSTSTKKLKPTKKVIPTKKRTSRTTAKLNKKISTNMTTKTSKKTTMIDKKG</sequence>
<accession>A0A0N4ZDX5</accession>
<dbReference type="GO" id="GO:0008270">
    <property type="term" value="F:zinc ion binding"/>
    <property type="evidence" value="ECO:0007669"/>
    <property type="project" value="InterPro"/>
</dbReference>
<name>A0A0N4ZDX5_PARTI</name>
<evidence type="ECO:0000256" key="9">
    <source>
        <dbReference type="SAM" id="MobiDB-lite"/>
    </source>
</evidence>
<feature type="region of interest" description="Disordered" evidence="9">
    <location>
        <begin position="408"/>
        <end position="441"/>
    </location>
</feature>
<feature type="signal peptide" evidence="8">
    <location>
        <begin position="1"/>
        <end position="20"/>
    </location>
</feature>
<dbReference type="PANTHER" id="PTHR10127:SF780">
    <property type="entry name" value="METALLOENDOPEPTIDASE"/>
    <property type="match status" value="1"/>
</dbReference>
<evidence type="ECO:0000256" key="8">
    <source>
        <dbReference type="RuleBase" id="RU361183"/>
    </source>
</evidence>
<comment type="caution">
    <text evidence="7">Lacks conserved residue(s) required for the propagation of feature annotation.</text>
</comment>
<evidence type="ECO:0000313" key="11">
    <source>
        <dbReference type="Proteomes" id="UP000038045"/>
    </source>
</evidence>
<keyword evidence="1 8" id="KW-0645">Protease</keyword>
<keyword evidence="6" id="KW-1015">Disulfide bond</keyword>
<dbReference type="Pfam" id="PF01400">
    <property type="entry name" value="Astacin"/>
    <property type="match status" value="1"/>
</dbReference>
<keyword evidence="4 8" id="KW-0862">Zinc</keyword>
<evidence type="ECO:0000259" key="10">
    <source>
        <dbReference type="PROSITE" id="PS51864"/>
    </source>
</evidence>
<dbReference type="PANTHER" id="PTHR10127">
    <property type="entry name" value="DISCOIDIN, CUB, EGF, LAMININ , AND ZINC METALLOPROTEASE DOMAIN CONTAINING"/>
    <property type="match status" value="1"/>
</dbReference>
<dbReference type="InterPro" id="IPR001506">
    <property type="entry name" value="Peptidase_M12A"/>
</dbReference>
<evidence type="ECO:0000256" key="7">
    <source>
        <dbReference type="PROSITE-ProRule" id="PRU01211"/>
    </source>
</evidence>
<dbReference type="Gene3D" id="3.40.390.10">
    <property type="entry name" value="Collagenase (Catalytic Domain)"/>
    <property type="match status" value="1"/>
</dbReference>
<keyword evidence="3 8" id="KW-0378">Hydrolase</keyword>
<dbReference type="Proteomes" id="UP000038045">
    <property type="component" value="Unplaced"/>
</dbReference>